<dbReference type="HAMAP" id="MF_00265">
    <property type="entry name" value="VapC_Nob1"/>
    <property type="match status" value="1"/>
</dbReference>
<dbReference type="InterPro" id="IPR002716">
    <property type="entry name" value="PIN_dom"/>
</dbReference>
<dbReference type="SUPFAM" id="SSF88723">
    <property type="entry name" value="PIN domain-like"/>
    <property type="match status" value="1"/>
</dbReference>
<comment type="function">
    <text evidence="8">Toxic component of a toxin-antitoxin (TA) system. An RNase.</text>
</comment>
<proteinExistence type="inferred from homology"/>
<protein>
    <recommendedName>
        <fullName evidence="8">Ribonuclease VapC</fullName>
        <shortName evidence="8">RNase VapC</shortName>
        <ecNumber evidence="8">3.1.-.-</ecNumber>
    </recommendedName>
    <alternativeName>
        <fullName evidence="8">Toxin VapC</fullName>
    </alternativeName>
</protein>
<comment type="cofactor">
    <cofactor evidence="1 8">
        <name>Mg(2+)</name>
        <dbReference type="ChEBI" id="CHEBI:18420"/>
    </cofactor>
</comment>
<organism evidence="10 11">
    <name type="scientific">Humisphaera borealis</name>
    <dbReference type="NCBI Taxonomy" id="2807512"/>
    <lineage>
        <taxon>Bacteria</taxon>
        <taxon>Pseudomonadati</taxon>
        <taxon>Planctomycetota</taxon>
        <taxon>Phycisphaerae</taxon>
        <taxon>Tepidisphaerales</taxon>
        <taxon>Tepidisphaeraceae</taxon>
        <taxon>Humisphaera</taxon>
    </lineage>
</organism>
<dbReference type="Gene3D" id="3.40.50.1010">
    <property type="entry name" value="5'-nuclease"/>
    <property type="match status" value="1"/>
</dbReference>
<evidence type="ECO:0000259" key="9">
    <source>
        <dbReference type="Pfam" id="PF01850"/>
    </source>
</evidence>
<dbReference type="AlphaFoldDB" id="A0A7M2WRQ7"/>
<evidence type="ECO:0000256" key="1">
    <source>
        <dbReference type="ARBA" id="ARBA00001946"/>
    </source>
</evidence>
<feature type="binding site" evidence="8">
    <location>
        <position position="8"/>
    </location>
    <ligand>
        <name>Mg(2+)</name>
        <dbReference type="ChEBI" id="CHEBI:18420"/>
    </ligand>
</feature>
<dbReference type="InterPro" id="IPR050556">
    <property type="entry name" value="Type_II_TA_system_RNase"/>
</dbReference>
<evidence type="ECO:0000313" key="10">
    <source>
        <dbReference type="EMBL" id="QOV87290.1"/>
    </source>
</evidence>
<keyword evidence="5 8" id="KW-0378">Hydrolase</keyword>
<evidence type="ECO:0000256" key="6">
    <source>
        <dbReference type="ARBA" id="ARBA00022842"/>
    </source>
</evidence>
<evidence type="ECO:0000256" key="8">
    <source>
        <dbReference type="HAMAP-Rule" id="MF_00265"/>
    </source>
</evidence>
<dbReference type="GO" id="GO:0090729">
    <property type="term" value="F:toxin activity"/>
    <property type="evidence" value="ECO:0007669"/>
    <property type="project" value="UniProtKB-KW"/>
</dbReference>
<dbReference type="Proteomes" id="UP000593765">
    <property type="component" value="Chromosome"/>
</dbReference>
<evidence type="ECO:0000256" key="5">
    <source>
        <dbReference type="ARBA" id="ARBA00022801"/>
    </source>
</evidence>
<evidence type="ECO:0000256" key="2">
    <source>
        <dbReference type="ARBA" id="ARBA00022649"/>
    </source>
</evidence>
<keyword evidence="8" id="KW-0800">Toxin</keyword>
<feature type="domain" description="PIN" evidence="9">
    <location>
        <begin position="5"/>
        <end position="129"/>
    </location>
</feature>
<keyword evidence="2 8" id="KW-1277">Toxin-antitoxin system</keyword>
<accession>A0A7M2WRQ7</accession>
<dbReference type="GO" id="GO:0016787">
    <property type="term" value="F:hydrolase activity"/>
    <property type="evidence" value="ECO:0007669"/>
    <property type="project" value="UniProtKB-KW"/>
</dbReference>
<dbReference type="PANTHER" id="PTHR33653">
    <property type="entry name" value="RIBONUCLEASE VAPC2"/>
    <property type="match status" value="1"/>
</dbReference>
<evidence type="ECO:0000256" key="4">
    <source>
        <dbReference type="ARBA" id="ARBA00022723"/>
    </source>
</evidence>
<dbReference type="PANTHER" id="PTHR33653:SF1">
    <property type="entry name" value="RIBONUCLEASE VAPC2"/>
    <property type="match status" value="1"/>
</dbReference>
<name>A0A7M2WRQ7_9BACT</name>
<dbReference type="EMBL" id="CP063458">
    <property type="protein sequence ID" value="QOV87290.1"/>
    <property type="molecule type" value="Genomic_DNA"/>
</dbReference>
<dbReference type="KEGG" id="hbs:IPV69_13410"/>
<keyword evidence="6 8" id="KW-0460">Magnesium</keyword>
<keyword evidence="11" id="KW-1185">Reference proteome</keyword>
<dbReference type="EC" id="3.1.-.-" evidence="8"/>
<dbReference type="GO" id="GO:0000287">
    <property type="term" value="F:magnesium ion binding"/>
    <property type="evidence" value="ECO:0007669"/>
    <property type="project" value="UniProtKB-UniRule"/>
</dbReference>
<reference evidence="10 11" key="1">
    <citation type="submission" date="2020-10" db="EMBL/GenBank/DDBJ databases">
        <title>Wide distribution of Phycisphaera-like planctomycetes from WD2101 soil group in peatlands and genome analysis of the first cultivated representative.</title>
        <authorList>
            <person name="Dedysh S.N."/>
            <person name="Beletsky A.V."/>
            <person name="Ivanova A."/>
            <person name="Kulichevskaya I.S."/>
            <person name="Suzina N.E."/>
            <person name="Philippov D.A."/>
            <person name="Rakitin A.L."/>
            <person name="Mardanov A.V."/>
            <person name="Ravin N.V."/>
        </authorList>
    </citation>
    <scope>NUCLEOTIDE SEQUENCE [LARGE SCALE GENOMIC DNA]</scope>
    <source>
        <strain evidence="10 11">M1803</strain>
    </source>
</reference>
<dbReference type="GO" id="GO:0004540">
    <property type="term" value="F:RNA nuclease activity"/>
    <property type="evidence" value="ECO:0007669"/>
    <property type="project" value="InterPro"/>
</dbReference>
<keyword evidence="4 8" id="KW-0479">Metal-binding</keyword>
<dbReference type="InterPro" id="IPR022907">
    <property type="entry name" value="VapC_family"/>
</dbReference>
<dbReference type="InterPro" id="IPR029060">
    <property type="entry name" value="PIN-like_dom_sf"/>
</dbReference>
<comment type="similarity">
    <text evidence="7 8">Belongs to the PINc/VapC protein family.</text>
</comment>
<evidence type="ECO:0000256" key="3">
    <source>
        <dbReference type="ARBA" id="ARBA00022722"/>
    </source>
</evidence>
<feature type="binding site" evidence="8">
    <location>
        <position position="104"/>
    </location>
    <ligand>
        <name>Mg(2+)</name>
        <dbReference type="ChEBI" id="CHEBI:18420"/>
    </ligand>
</feature>
<evidence type="ECO:0000313" key="11">
    <source>
        <dbReference type="Proteomes" id="UP000593765"/>
    </source>
</evidence>
<evidence type="ECO:0000256" key="7">
    <source>
        <dbReference type="ARBA" id="ARBA00038093"/>
    </source>
</evidence>
<keyword evidence="3 8" id="KW-0540">Nuclease</keyword>
<sequence length="139" mass="15728">MRRKYLLDTNQLTHAAANRGSPVVKRIRQVSSAGDAVGVCVPVLCEAHAGFAGLSEAKREHYLEELRHLMRLLRLWPLDSDAAVEYGRIYQSCRQVGRVLSPVDMMLAALAREERLILVTADRDFDALPDLRIEDWTLE</sequence>
<dbReference type="Pfam" id="PF01850">
    <property type="entry name" value="PIN"/>
    <property type="match status" value="1"/>
</dbReference>
<gene>
    <name evidence="8" type="primary">vapC</name>
    <name evidence="10" type="ORF">IPV69_13410</name>
</gene>